<dbReference type="EMBL" id="UINC01008304">
    <property type="protein sequence ID" value="SVA37412.1"/>
    <property type="molecule type" value="Genomic_DNA"/>
</dbReference>
<accession>A0A381VAM3</accession>
<dbReference type="AlphaFoldDB" id="A0A381VAM3"/>
<gene>
    <name evidence="1" type="ORF">METZ01_LOCUS90266</name>
</gene>
<feature type="non-terminal residue" evidence="1">
    <location>
        <position position="1"/>
    </location>
</feature>
<organism evidence="1">
    <name type="scientific">marine metagenome</name>
    <dbReference type="NCBI Taxonomy" id="408172"/>
    <lineage>
        <taxon>unclassified sequences</taxon>
        <taxon>metagenomes</taxon>
        <taxon>ecological metagenomes</taxon>
    </lineage>
</organism>
<sequence>VNPDVDLKIIRYQLGCWVVVFVGEKKIHAISTTANSDKI</sequence>
<protein>
    <submittedName>
        <fullName evidence="1">Uncharacterized protein</fullName>
    </submittedName>
</protein>
<name>A0A381VAM3_9ZZZZ</name>
<feature type="non-terminal residue" evidence="1">
    <location>
        <position position="39"/>
    </location>
</feature>
<proteinExistence type="predicted"/>
<evidence type="ECO:0000313" key="1">
    <source>
        <dbReference type="EMBL" id="SVA37412.1"/>
    </source>
</evidence>
<reference evidence="1" key="1">
    <citation type="submission" date="2018-05" db="EMBL/GenBank/DDBJ databases">
        <authorList>
            <person name="Lanie J.A."/>
            <person name="Ng W.-L."/>
            <person name="Kazmierczak K.M."/>
            <person name="Andrzejewski T.M."/>
            <person name="Davidsen T.M."/>
            <person name="Wayne K.J."/>
            <person name="Tettelin H."/>
            <person name="Glass J.I."/>
            <person name="Rusch D."/>
            <person name="Podicherti R."/>
            <person name="Tsui H.-C.T."/>
            <person name="Winkler M.E."/>
        </authorList>
    </citation>
    <scope>NUCLEOTIDE SEQUENCE</scope>
</reference>